<evidence type="ECO:0000256" key="9">
    <source>
        <dbReference type="ARBA" id="ARBA00023163"/>
    </source>
</evidence>
<keyword evidence="4" id="KW-0902">Two-component regulatory system</keyword>
<dbReference type="Gene3D" id="3.40.50.2300">
    <property type="match status" value="1"/>
</dbReference>
<dbReference type="InterPro" id="IPR036388">
    <property type="entry name" value="WH-like_DNA-bd_sf"/>
</dbReference>
<evidence type="ECO:0000259" key="15">
    <source>
        <dbReference type="PROSITE" id="PS51755"/>
    </source>
</evidence>
<protein>
    <recommendedName>
        <fullName evidence="11">Heme response regulator HssR</fullName>
    </recommendedName>
</protein>
<dbReference type="InterPro" id="IPR001789">
    <property type="entry name" value="Sig_transdc_resp-reg_receiver"/>
</dbReference>
<dbReference type="Gene3D" id="1.10.10.10">
    <property type="entry name" value="Winged helix-like DNA-binding domain superfamily/Winged helix DNA-binding domain"/>
    <property type="match status" value="1"/>
</dbReference>
<evidence type="ECO:0000259" key="14">
    <source>
        <dbReference type="PROSITE" id="PS50110"/>
    </source>
</evidence>
<dbReference type="STRING" id="640938.TR210_1393"/>
<sequence length="232" mass="26306">MATILVAEDEKNLQLLIRAQLKPYYTVLTADNGEEALAIIESQHIDLLIADIMMPKMDGIELLRELRRDGFGFPVLLLTAKQTITDKREGFKTGADDYLTKPVIYEELLLRIEALLRRAHISAEQKIRIGDVTVDSATYTLSDSETVVSLPKKEFELLFKLLSYPGQIFTRNQLLDEIWGYDSESSEDTIKTHMNRLRNKCKPFEVFQLLTVKGLGYKAVITEEAGNHGTQA</sequence>
<name>A0A143YT72_9LACT</name>
<keyword evidence="8" id="KW-0010">Activator</keyword>
<dbReference type="CDD" id="cd00383">
    <property type="entry name" value="trans_reg_C"/>
    <property type="match status" value="1"/>
</dbReference>
<reference evidence="17 19" key="2">
    <citation type="submission" date="2016-10" db="EMBL/GenBank/DDBJ databases">
        <authorList>
            <person name="Varghese N."/>
            <person name="Submissions S."/>
        </authorList>
    </citation>
    <scope>NUCLEOTIDE SEQUENCE [LARGE SCALE GENOMIC DNA]</scope>
    <source>
        <strain evidence="17 19">DSM 22150</strain>
    </source>
</reference>
<evidence type="ECO:0000313" key="19">
    <source>
        <dbReference type="Proteomes" id="UP000199280"/>
    </source>
</evidence>
<evidence type="ECO:0000256" key="7">
    <source>
        <dbReference type="ARBA" id="ARBA00023125"/>
    </source>
</evidence>
<dbReference type="GO" id="GO:0006355">
    <property type="term" value="P:regulation of DNA-templated transcription"/>
    <property type="evidence" value="ECO:0007669"/>
    <property type="project" value="InterPro"/>
</dbReference>
<dbReference type="PANTHER" id="PTHR48111:SF49">
    <property type="entry name" value="HEME RESPONSE REGULATOR HSSR"/>
    <property type="match status" value="1"/>
</dbReference>
<dbReference type="InterPro" id="IPR039420">
    <property type="entry name" value="WalR-like"/>
</dbReference>
<dbReference type="EMBL" id="FNYT01000016">
    <property type="protein sequence ID" value="SEJ51866.1"/>
    <property type="molecule type" value="Genomic_DNA"/>
</dbReference>
<dbReference type="RefSeq" id="WP_068622808.1">
    <property type="nucleotide sequence ID" value="NZ_FJNB01000009.1"/>
</dbReference>
<dbReference type="GO" id="GO:0000976">
    <property type="term" value="F:transcription cis-regulatory region binding"/>
    <property type="evidence" value="ECO:0007669"/>
    <property type="project" value="TreeGrafter"/>
</dbReference>
<evidence type="ECO:0000256" key="8">
    <source>
        <dbReference type="ARBA" id="ARBA00023159"/>
    </source>
</evidence>
<keyword evidence="3 12" id="KW-0597">Phosphoprotein</keyword>
<dbReference type="CDD" id="cd17574">
    <property type="entry name" value="REC_OmpR"/>
    <property type="match status" value="1"/>
</dbReference>
<evidence type="ECO:0000256" key="11">
    <source>
        <dbReference type="ARBA" id="ARBA00039976"/>
    </source>
</evidence>
<dbReference type="PROSITE" id="PS51755">
    <property type="entry name" value="OMPR_PHOB"/>
    <property type="match status" value="1"/>
</dbReference>
<proteinExistence type="predicted"/>
<evidence type="ECO:0000256" key="2">
    <source>
        <dbReference type="ARBA" id="ARBA00022490"/>
    </source>
</evidence>
<dbReference type="Proteomes" id="UP000076878">
    <property type="component" value="Unassembled WGS sequence"/>
</dbReference>
<dbReference type="Pfam" id="PF00072">
    <property type="entry name" value="Response_reg"/>
    <property type="match status" value="1"/>
</dbReference>
<keyword evidence="6" id="KW-0843">Virulence</keyword>
<evidence type="ECO:0000256" key="12">
    <source>
        <dbReference type="PROSITE-ProRule" id="PRU00169"/>
    </source>
</evidence>
<feature type="DNA-binding region" description="OmpR/PhoB-type" evidence="13">
    <location>
        <begin position="124"/>
        <end position="221"/>
    </location>
</feature>
<comment type="subcellular location">
    <subcellularLocation>
        <location evidence="1">Cytoplasm</location>
    </subcellularLocation>
</comment>
<comment type="function">
    <text evidence="10">Member of the two-component regulatory system HssS/HssR involved in intracellular heme homeostasis and tempering of staphylococcal virulence. Phosphorylated HssR binds to a direct repeat sequence within hrtAB promoter and activates the expression of hrtAB, an efflux pump, in response to extracellular heme, hemin, hemoglobin or blood.</text>
</comment>
<organism evidence="16 18">
    <name type="scientific">Trichococcus ilyis</name>
    <dbReference type="NCBI Taxonomy" id="640938"/>
    <lineage>
        <taxon>Bacteria</taxon>
        <taxon>Bacillati</taxon>
        <taxon>Bacillota</taxon>
        <taxon>Bacilli</taxon>
        <taxon>Lactobacillales</taxon>
        <taxon>Carnobacteriaceae</taxon>
        <taxon>Trichococcus</taxon>
    </lineage>
</organism>
<dbReference type="AlphaFoldDB" id="A0A143YT72"/>
<accession>A0A143YT72</accession>
<keyword evidence="19" id="KW-1185">Reference proteome</keyword>
<dbReference type="SUPFAM" id="SSF52172">
    <property type="entry name" value="CheY-like"/>
    <property type="match status" value="1"/>
</dbReference>
<dbReference type="SMART" id="SM00862">
    <property type="entry name" value="Trans_reg_C"/>
    <property type="match status" value="1"/>
</dbReference>
<reference evidence="16 18" key="1">
    <citation type="submission" date="2016-02" db="EMBL/GenBank/DDBJ databases">
        <authorList>
            <person name="Wen L."/>
            <person name="He K."/>
            <person name="Yang H."/>
        </authorList>
    </citation>
    <scope>NUCLEOTIDE SEQUENCE [LARGE SCALE GENOMIC DNA]</scope>
    <source>
        <strain evidence="16">Trichococcus_R210</strain>
    </source>
</reference>
<dbReference type="InterPro" id="IPR011006">
    <property type="entry name" value="CheY-like_superfamily"/>
</dbReference>
<dbReference type="OrthoDB" id="9790442at2"/>
<feature type="domain" description="Response regulatory" evidence="14">
    <location>
        <begin position="3"/>
        <end position="116"/>
    </location>
</feature>
<keyword evidence="9" id="KW-0804">Transcription</keyword>
<dbReference type="GO" id="GO:0005829">
    <property type="term" value="C:cytosol"/>
    <property type="evidence" value="ECO:0007669"/>
    <property type="project" value="TreeGrafter"/>
</dbReference>
<keyword evidence="7 13" id="KW-0238">DNA-binding</keyword>
<evidence type="ECO:0000313" key="18">
    <source>
        <dbReference type="Proteomes" id="UP000076878"/>
    </source>
</evidence>
<evidence type="ECO:0000256" key="1">
    <source>
        <dbReference type="ARBA" id="ARBA00004496"/>
    </source>
</evidence>
<dbReference type="InterPro" id="IPR001867">
    <property type="entry name" value="OmpR/PhoB-type_DNA-bd"/>
</dbReference>
<dbReference type="SMART" id="SM00448">
    <property type="entry name" value="REC"/>
    <property type="match status" value="1"/>
</dbReference>
<evidence type="ECO:0000256" key="13">
    <source>
        <dbReference type="PROSITE-ProRule" id="PRU01091"/>
    </source>
</evidence>
<feature type="modified residue" description="4-aspartylphosphate" evidence="12">
    <location>
        <position position="51"/>
    </location>
</feature>
<dbReference type="GO" id="GO:0000156">
    <property type="term" value="F:phosphorelay response regulator activity"/>
    <property type="evidence" value="ECO:0007669"/>
    <property type="project" value="TreeGrafter"/>
</dbReference>
<gene>
    <name evidence="17" type="ORF">SAMN05216375_1169</name>
    <name evidence="16" type="ORF">TR210_1393</name>
</gene>
<dbReference type="PANTHER" id="PTHR48111">
    <property type="entry name" value="REGULATOR OF RPOS"/>
    <property type="match status" value="1"/>
</dbReference>
<evidence type="ECO:0000256" key="4">
    <source>
        <dbReference type="ARBA" id="ARBA00023012"/>
    </source>
</evidence>
<evidence type="ECO:0000256" key="6">
    <source>
        <dbReference type="ARBA" id="ARBA00023026"/>
    </source>
</evidence>
<evidence type="ECO:0000256" key="5">
    <source>
        <dbReference type="ARBA" id="ARBA00023015"/>
    </source>
</evidence>
<feature type="domain" description="OmpR/PhoB-type" evidence="15">
    <location>
        <begin position="124"/>
        <end position="221"/>
    </location>
</feature>
<dbReference type="EMBL" id="FJNB01000009">
    <property type="protein sequence ID" value="CZQ96496.1"/>
    <property type="molecule type" value="Genomic_DNA"/>
</dbReference>
<dbReference type="PROSITE" id="PS50110">
    <property type="entry name" value="RESPONSE_REGULATORY"/>
    <property type="match status" value="1"/>
</dbReference>
<dbReference type="GO" id="GO:0032993">
    <property type="term" value="C:protein-DNA complex"/>
    <property type="evidence" value="ECO:0007669"/>
    <property type="project" value="TreeGrafter"/>
</dbReference>
<keyword evidence="2" id="KW-0963">Cytoplasm</keyword>
<evidence type="ECO:0000313" key="16">
    <source>
        <dbReference type="EMBL" id="CZQ96496.1"/>
    </source>
</evidence>
<evidence type="ECO:0000256" key="10">
    <source>
        <dbReference type="ARBA" id="ARBA00037471"/>
    </source>
</evidence>
<evidence type="ECO:0000256" key="3">
    <source>
        <dbReference type="ARBA" id="ARBA00022553"/>
    </source>
</evidence>
<keyword evidence="5" id="KW-0805">Transcription regulation</keyword>
<evidence type="ECO:0000313" key="17">
    <source>
        <dbReference type="EMBL" id="SEJ51866.1"/>
    </source>
</evidence>
<dbReference type="Proteomes" id="UP000199280">
    <property type="component" value="Unassembled WGS sequence"/>
</dbReference>
<dbReference type="Pfam" id="PF00486">
    <property type="entry name" value="Trans_reg_C"/>
    <property type="match status" value="1"/>
</dbReference>